<sequence>METATATGSIDQQRQEQEANGPPESGIKAYFSTLAKHHFAAWEELELELHVSGPYVPGNCFIEVCTADSMKQATLIPFDKWVQQTVPDAFNIFVSQDHRLKPESPYVARFLHEGIAIAASETFSFFEGDNTDELFVMSEKELRELTIYRKQLRGYQAKLSQAENELREERRERSKEREVNQLNEALVWELKQGIAAKNAEYMKALNEMEKKHRQEMEVRETVLSSTRKQLDTTARKLSALRAEHDALMEETAKSLSTIKAEHDALKVDYKLQQEALENVREQLSAQESTKALLHSEIKTLQESRAQFALRVVNVMTENEGLKETIQKLSRKPAMSDSGVNTEDEEGHDNEVNNNSVITTSAAKELANQLREMVARLKAAADESTKLYRKYKKQEVMMERCHCATTTNDKRTAQFSASNPQIAPARVSGAVPKEFSTRKVSVSVPSIAELKETEIARFPTLVDLSCSLPGVSNPTCQECPPTTVGATSNARTASFADSSHHATAWPKVPKSTSVIWDIQNGEVVYPACTKSRKVTAPTWKKTTRMSPLSRSSRLATQSNRHGGWNMPCGSQLCTLQPYGLPPYGFGGPPSYGFGAPPPSLSCREPCVQDASAQTDGTTTADSAAQVEATVPEISGRSEEEATVDLDSAYVAIEMPEGNSESTQTTNTEPATETCVLCTEEVFDLEEHLRAVHKQQPCPVCNCLFETTLPSTYIENHIEDHFAAPLSFE</sequence>
<dbReference type="EMBL" id="CM023485">
    <property type="protein sequence ID" value="KAH6930519.1"/>
    <property type="molecule type" value="Genomic_DNA"/>
</dbReference>
<evidence type="ECO:0000313" key="1">
    <source>
        <dbReference type="EMBL" id="KAH6930519.1"/>
    </source>
</evidence>
<organism evidence="1 2">
    <name type="scientific">Hyalomma asiaticum</name>
    <name type="common">Tick</name>
    <dbReference type="NCBI Taxonomy" id="266040"/>
    <lineage>
        <taxon>Eukaryota</taxon>
        <taxon>Metazoa</taxon>
        <taxon>Ecdysozoa</taxon>
        <taxon>Arthropoda</taxon>
        <taxon>Chelicerata</taxon>
        <taxon>Arachnida</taxon>
        <taxon>Acari</taxon>
        <taxon>Parasitiformes</taxon>
        <taxon>Ixodida</taxon>
        <taxon>Ixodoidea</taxon>
        <taxon>Ixodidae</taxon>
        <taxon>Hyalomminae</taxon>
        <taxon>Hyalomma</taxon>
    </lineage>
</organism>
<keyword evidence="2" id="KW-1185">Reference proteome</keyword>
<reference evidence="1" key="1">
    <citation type="submission" date="2020-05" db="EMBL/GenBank/DDBJ databases">
        <title>Large-scale comparative analyses of tick genomes elucidate their genetic diversity and vector capacities.</title>
        <authorList>
            <person name="Jia N."/>
            <person name="Wang J."/>
            <person name="Shi W."/>
            <person name="Du L."/>
            <person name="Sun Y."/>
            <person name="Zhan W."/>
            <person name="Jiang J."/>
            <person name="Wang Q."/>
            <person name="Zhang B."/>
            <person name="Ji P."/>
            <person name="Sakyi L.B."/>
            <person name="Cui X."/>
            <person name="Yuan T."/>
            <person name="Jiang B."/>
            <person name="Yang W."/>
            <person name="Lam T.T.-Y."/>
            <person name="Chang Q."/>
            <person name="Ding S."/>
            <person name="Wang X."/>
            <person name="Zhu J."/>
            <person name="Ruan X."/>
            <person name="Zhao L."/>
            <person name="Wei J."/>
            <person name="Que T."/>
            <person name="Du C."/>
            <person name="Cheng J."/>
            <person name="Dai P."/>
            <person name="Han X."/>
            <person name="Huang E."/>
            <person name="Gao Y."/>
            <person name="Liu J."/>
            <person name="Shao H."/>
            <person name="Ye R."/>
            <person name="Li L."/>
            <person name="Wei W."/>
            <person name="Wang X."/>
            <person name="Wang C."/>
            <person name="Yang T."/>
            <person name="Huo Q."/>
            <person name="Li W."/>
            <person name="Guo W."/>
            <person name="Chen H."/>
            <person name="Zhou L."/>
            <person name="Ni X."/>
            <person name="Tian J."/>
            <person name="Zhou Y."/>
            <person name="Sheng Y."/>
            <person name="Liu T."/>
            <person name="Pan Y."/>
            <person name="Xia L."/>
            <person name="Li J."/>
            <person name="Zhao F."/>
            <person name="Cao W."/>
        </authorList>
    </citation>
    <scope>NUCLEOTIDE SEQUENCE</scope>
    <source>
        <strain evidence="1">Hyas-2018</strain>
    </source>
</reference>
<evidence type="ECO:0000313" key="2">
    <source>
        <dbReference type="Proteomes" id="UP000821845"/>
    </source>
</evidence>
<name>A0ACB7SCP9_HYAAI</name>
<accession>A0ACB7SCP9</accession>
<gene>
    <name evidence="1" type="ORF">HPB50_014646</name>
</gene>
<protein>
    <submittedName>
        <fullName evidence="1">Uncharacterized protein</fullName>
    </submittedName>
</protein>
<proteinExistence type="predicted"/>
<comment type="caution">
    <text evidence="1">The sequence shown here is derived from an EMBL/GenBank/DDBJ whole genome shotgun (WGS) entry which is preliminary data.</text>
</comment>
<dbReference type="Proteomes" id="UP000821845">
    <property type="component" value="Chromosome 5"/>
</dbReference>